<feature type="domain" description="Transposase DDE" evidence="1">
    <location>
        <begin position="2"/>
        <end position="62"/>
    </location>
</feature>
<dbReference type="PATRIC" id="fig|270351.6.peg.5408"/>
<comment type="caution">
    <text evidence="2">The sequence shown here is derived from an EMBL/GenBank/DDBJ whole genome shotgun (WGS) entry which is preliminary data.</text>
</comment>
<protein>
    <submittedName>
        <fullName evidence="2">Transposase</fullName>
    </submittedName>
</protein>
<dbReference type="InterPro" id="IPR025668">
    <property type="entry name" value="Tnp_DDE_dom"/>
</dbReference>
<accession>A0A0J6UI15</accession>
<name>A0A0J6UI15_9HYPH</name>
<organism evidence="2 3">
    <name type="scientific">Methylobacterium aquaticum</name>
    <dbReference type="NCBI Taxonomy" id="270351"/>
    <lineage>
        <taxon>Bacteria</taxon>
        <taxon>Pseudomonadati</taxon>
        <taxon>Pseudomonadota</taxon>
        <taxon>Alphaproteobacteria</taxon>
        <taxon>Hyphomicrobiales</taxon>
        <taxon>Methylobacteriaceae</taxon>
        <taxon>Methylobacterium</taxon>
    </lineage>
</organism>
<dbReference type="PANTHER" id="PTHR33408">
    <property type="entry name" value="TRANSPOSASE"/>
    <property type="match status" value="1"/>
</dbReference>
<evidence type="ECO:0000259" key="1">
    <source>
        <dbReference type="Pfam" id="PF13751"/>
    </source>
</evidence>
<gene>
    <name evidence="2" type="ORF">VP06_32735</name>
</gene>
<dbReference type="Pfam" id="PF13751">
    <property type="entry name" value="DDE_Tnp_1_6"/>
    <property type="match status" value="1"/>
</dbReference>
<sequence length="67" mass="7457">MQATMNTEPAKALYRQRKQTVEPVFGIVKAAMGFRQFLMRGLAAVEAEWTLVALACNAKRMARLCPA</sequence>
<dbReference type="Proteomes" id="UP000035929">
    <property type="component" value="Unassembled WGS sequence"/>
</dbReference>
<dbReference type="PANTHER" id="PTHR33408:SF2">
    <property type="entry name" value="TRANSPOSASE DDE DOMAIN-CONTAINING PROTEIN"/>
    <property type="match status" value="1"/>
</dbReference>
<dbReference type="AlphaFoldDB" id="A0A0J6UI15"/>
<evidence type="ECO:0000313" key="2">
    <source>
        <dbReference type="EMBL" id="KMO25501.1"/>
    </source>
</evidence>
<reference evidence="2 3" key="1">
    <citation type="submission" date="2015-03" db="EMBL/GenBank/DDBJ databases">
        <title>Genome sequencing of Methylobacterium aquaticum DSM16371 type strain.</title>
        <authorList>
            <person name="Chaudhry V."/>
            <person name="Patil P.B."/>
        </authorList>
    </citation>
    <scope>NUCLEOTIDE SEQUENCE [LARGE SCALE GENOMIC DNA]</scope>
    <source>
        <strain evidence="2 3">DSM 16371</strain>
    </source>
</reference>
<evidence type="ECO:0000313" key="3">
    <source>
        <dbReference type="Proteomes" id="UP000035929"/>
    </source>
</evidence>
<dbReference type="EMBL" id="LABX01000389">
    <property type="protein sequence ID" value="KMO25501.1"/>
    <property type="molecule type" value="Genomic_DNA"/>
</dbReference>
<proteinExistence type="predicted"/>